<dbReference type="PANTHER" id="PTHR12992">
    <property type="entry name" value="NUDIX HYDROLASE"/>
    <property type="match status" value="1"/>
</dbReference>
<dbReference type="InterPro" id="IPR000086">
    <property type="entry name" value="NUDIX_hydrolase_dom"/>
</dbReference>
<comment type="similarity">
    <text evidence="3 8">Belongs to the Nudix hydrolase family.</text>
</comment>
<protein>
    <submittedName>
        <fullName evidence="10">CoA pyrophosphatase</fullName>
    </submittedName>
</protein>
<feature type="domain" description="Nudix hydrolase" evidence="9">
    <location>
        <begin position="25"/>
        <end position="161"/>
    </location>
</feature>
<dbReference type="EMBL" id="JAFFJS010000006">
    <property type="protein sequence ID" value="MBM9434011.1"/>
    <property type="molecule type" value="Genomic_DNA"/>
</dbReference>
<dbReference type="PANTHER" id="PTHR12992:SF11">
    <property type="entry name" value="MITOCHONDRIAL COENZYME A DIPHOSPHATASE NUDT8"/>
    <property type="match status" value="1"/>
</dbReference>
<evidence type="ECO:0000256" key="7">
    <source>
        <dbReference type="ARBA" id="ARBA00023211"/>
    </source>
</evidence>
<dbReference type="PROSITE" id="PS00893">
    <property type="entry name" value="NUDIX_BOX"/>
    <property type="match status" value="1"/>
</dbReference>
<dbReference type="InterPro" id="IPR020084">
    <property type="entry name" value="NUDIX_hydrolase_CS"/>
</dbReference>
<evidence type="ECO:0000313" key="10">
    <source>
        <dbReference type="EMBL" id="MBM9434011.1"/>
    </source>
</evidence>
<evidence type="ECO:0000256" key="6">
    <source>
        <dbReference type="ARBA" id="ARBA00022842"/>
    </source>
</evidence>
<dbReference type="InterPro" id="IPR015797">
    <property type="entry name" value="NUDIX_hydrolase-like_dom_sf"/>
</dbReference>
<reference evidence="11" key="1">
    <citation type="submission" date="2021-02" db="EMBL/GenBank/DDBJ databases">
        <title>Leucobacter sp. CX169.</title>
        <authorList>
            <person name="Cheng Y."/>
        </authorList>
    </citation>
    <scope>NUCLEOTIDE SEQUENCE [LARGE SCALE GENOMIC DNA]</scope>
    <source>
        <strain evidence="11">JY899</strain>
    </source>
</reference>
<dbReference type="InterPro" id="IPR045121">
    <property type="entry name" value="CoAse"/>
</dbReference>
<evidence type="ECO:0000256" key="2">
    <source>
        <dbReference type="ARBA" id="ARBA00001946"/>
    </source>
</evidence>
<accession>A0ABS2TH92</accession>
<sequence length="210" mass="23065">MSRFHDLVDKFGHLPIPLSRAADGERSAAVLMALTDEDDTRIVLTRRAMTLRFHPGQVSFPGGSLDPGETVVEAALREAHEEVGLHPDTVSILGELPDLSLAVSKNAITPIIGIIAPDEKPRVVDEREVESVHLPSLDRLADPDVRVTATLPGAPYTGPAFDLDEIFVWGFTAHLIDGLLTVGGWERPWNQSKIIEVPADFRRDRARRTT</sequence>
<dbReference type="Proteomes" id="UP000705983">
    <property type="component" value="Unassembled WGS sequence"/>
</dbReference>
<proteinExistence type="inferred from homology"/>
<gene>
    <name evidence="10" type="ORF">JVW63_09925</name>
</gene>
<dbReference type="CDD" id="cd03426">
    <property type="entry name" value="NUDIX_CoAse_Nudt7"/>
    <property type="match status" value="1"/>
</dbReference>
<dbReference type="PROSITE" id="PS51462">
    <property type="entry name" value="NUDIX"/>
    <property type="match status" value="1"/>
</dbReference>
<name>A0ABS2TH92_9ACTO</name>
<evidence type="ECO:0000313" key="11">
    <source>
        <dbReference type="Proteomes" id="UP000705983"/>
    </source>
</evidence>
<comment type="caution">
    <text evidence="10">The sequence shown here is derived from an EMBL/GenBank/DDBJ whole genome shotgun (WGS) entry which is preliminary data.</text>
</comment>
<comment type="cofactor">
    <cofactor evidence="1">
        <name>Mn(2+)</name>
        <dbReference type="ChEBI" id="CHEBI:29035"/>
    </cofactor>
</comment>
<evidence type="ECO:0000256" key="5">
    <source>
        <dbReference type="ARBA" id="ARBA00022801"/>
    </source>
</evidence>
<comment type="cofactor">
    <cofactor evidence="2">
        <name>Mg(2+)</name>
        <dbReference type="ChEBI" id="CHEBI:18420"/>
    </cofactor>
</comment>
<dbReference type="SUPFAM" id="SSF55811">
    <property type="entry name" value="Nudix"/>
    <property type="match status" value="1"/>
</dbReference>
<keyword evidence="11" id="KW-1185">Reference proteome</keyword>
<dbReference type="InterPro" id="IPR020476">
    <property type="entry name" value="Nudix_hydrolase"/>
</dbReference>
<dbReference type="RefSeq" id="WP_187997069.1">
    <property type="nucleotide sequence ID" value="NZ_JACEXG010000006.1"/>
</dbReference>
<dbReference type="PRINTS" id="PR00502">
    <property type="entry name" value="NUDIXFAMILY"/>
</dbReference>
<keyword evidence="5 8" id="KW-0378">Hydrolase</keyword>
<keyword evidence="6" id="KW-0460">Magnesium</keyword>
<keyword evidence="7" id="KW-0464">Manganese</keyword>
<evidence type="ECO:0000256" key="4">
    <source>
        <dbReference type="ARBA" id="ARBA00022723"/>
    </source>
</evidence>
<evidence type="ECO:0000259" key="9">
    <source>
        <dbReference type="PROSITE" id="PS51462"/>
    </source>
</evidence>
<dbReference type="Gene3D" id="3.90.79.10">
    <property type="entry name" value="Nucleoside Triphosphate Pyrophosphohydrolase"/>
    <property type="match status" value="1"/>
</dbReference>
<organism evidence="10 11">
    <name type="scientific">Flaviflexus equikiangi</name>
    <dbReference type="NCBI Taxonomy" id="2758573"/>
    <lineage>
        <taxon>Bacteria</taxon>
        <taxon>Bacillati</taxon>
        <taxon>Actinomycetota</taxon>
        <taxon>Actinomycetes</taxon>
        <taxon>Actinomycetales</taxon>
        <taxon>Actinomycetaceae</taxon>
        <taxon>Flaviflexus</taxon>
    </lineage>
</organism>
<evidence type="ECO:0000256" key="1">
    <source>
        <dbReference type="ARBA" id="ARBA00001936"/>
    </source>
</evidence>
<keyword evidence="4" id="KW-0479">Metal-binding</keyword>
<evidence type="ECO:0000256" key="3">
    <source>
        <dbReference type="ARBA" id="ARBA00005582"/>
    </source>
</evidence>
<evidence type="ECO:0000256" key="8">
    <source>
        <dbReference type="RuleBase" id="RU003476"/>
    </source>
</evidence>
<dbReference type="Pfam" id="PF00293">
    <property type="entry name" value="NUDIX"/>
    <property type="match status" value="1"/>
</dbReference>